<keyword evidence="2" id="KW-1185">Reference proteome</keyword>
<dbReference type="Proteomes" id="UP000186744">
    <property type="component" value="Unassembled WGS sequence"/>
</dbReference>
<organism evidence="1 2">
    <name type="scientific">Chryseobacterium ureilyticum</name>
    <dbReference type="NCBI Taxonomy" id="373668"/>
    <lineage>
        <taxon>Bacteria</taxon>
        <taxon>Pseudomonadati</taxon>
        <taxon>Bacteroidota</taxon>
        <taxon>Flavobacteriia</taxon>
        <taxon>Flavobacteriales</taxon>
        <taxon>Weeksellaceae</taxon>
        <taxon>Chryseobacterium group</taxon>
        <taxon>Chryseobacterium</taxon>
    </lineage>
</organism>
<dbReference type="EMBL" id="FTOL01000001">
    <property type="protein sequence ID" value="SIS65779.1"/>
    <property type="molecule type" value="Genomic_DNA"/>
</dbReference>
<evidence type="ECO:0000313" key="1">
    <source>
        <dbReference type="EMBL" id="SIS65779.1"/>
    </source>
</evidence>
<proteinExistence type="predicted"/>
<dbReference type="RefSeq" id="WP_167369957.1">
    <property type="nucleotide sequence ID" value="NZ_FTOL01000001.1"/>
</dbReference>
<protein>
    <submittedName>
        <fullName evidence="1">Uncharacterized protein</fullName>
    </submittedName>
</protein>
<sequence>MLFSLFEVLKTNDKGIDTTEVNRRNYFSTKFKEVKEALKLGEDYSKFLEENKHEEI</sequence>
<evidence type="ECO:0000313" key="2">
    <source>
        <dbReference type="Proteomes" id="UP000186744"/>
    </source>
</evidence>
<name>A0A1N7KVY9_9FLAO</name>
<dbReference type="AlphaFoldDB" id="A0A1N7KVY9"/>
<reference evidence="2" key="1">
    <citation type="submission" date="2017-01" db="EMBL/GenBank/DDBJ databases">
        <authorList>
            <person name="Varghese N."/>
            <person name="Submissions S."/>
        </authorList>
    </citation>
    <scope>NUCLEOTIDE SEQUENCE [LARGE SCALE GENOMIC DNA]</scope>
    <source>
        <strain evidence="2">DSM 18017</strain>
    </source>
</reference>
<gene>
    <name evidence="1" type="ORF">SAMN05421786_101794</name>
</gene>
<accession>A0A1N7KVY9</accession>